<evidence type="ECO:0000256" key="1">
    <source>
        <dbReference type="SAM" id="MobiDB-lite"/>
    </source>
</evidence>
<keyword evidence="3" id="KW-1185">Reference proteome</keyword>
<feature type="compositionally biased region" description="Low complexity" evidence="1">
    <location>
        <begin position="97"/>
        <end position="116"/>
    </location>
</feature>
<reference evidence="2" key="1">
    <citation type="submission" date="2013-12" db="EMBL/GenBank/DDBJ databases">
        <authorList>
            <person name="Genoscope - CEA"/>
        </authorList>
    </citation>
    <scope>NUCLEOTIDE SEQUENCE</scope>
    <source>
        <strain evidence="2">CBS 1993</strain>
    </source>
</reference>
<dbReference type="RefSeq" id="XP_022457296.1">
    <property type="nucleotide sequence ID" value="XM_022605870.1"/>
</dbReference>
<dbReference type="EMBL" id="HG793125">
    <property type="protein sequence ID" value="CDK25284.1"/>
    <property type="molecule type" value="Genomic_DNA"/>
</dbReference>
<dbReference type="Proteomes" id="UP000019384">
    <property type="component" value="Unassembled WGS sequence"/>
</dbReference>
<evidence type="ECO:0000313" key="2">
    <source>
        <dbReference type="EMBL" id="CDK25284.1"/>
    </source>
</evidence>
<evidence type="ECO:0000313" key="3">
    <source>
        <dbReference type="Proteomes" id="UP000019384"/>
    </source>
</evidence>
<sequence length="240" mass="26502">MATNADYDELEEASKLVKFHKRVLMQYATSKDPVQKLKYDRLIIEKKLRREAKEVRSKDHNRKLGRIDLSPYTEGEIELKVLTEEVLDATSTNVASTNAGTNTDANTDTNALNTTNKLPKPTAQGILTPKNGNLSLPPGYVNGTASEGLLPMALWMMKYNENVPTQETENSSTLQDVNVSSIAGSSSNVANAPSSKPGPLPYPSTTLGYYPIQNTKRPKRGNRKGILTEEKDELPMTLDY</sequence>
<dbReference type="AlphaFoldDB" id="W6MGL7"/>
<feature type="region of interest" description="Disordered" evidence="1">
    <location>
        <begin position="185"/>
        <end position="240"/>
    </location>
</feature>
<organism evidence="2 3">
    <name type="scientific">Kuraishia capsulata CBS 1993</name>
    <dbReference type="NCBI Taxonomy" id="1382522"/>
    <lineage>
        <taxon>Eukaryota</taxon>
        <taxon>Fungi</taxon>
        <taxon>Dikarya</taxon>
        <taxon>Ascomycota</taxon>
        <taxon>Saccharomycotina</taxon>
        <taxon>Pichiomycetes</taxon>
        <taxon>Pichiales</taxon>
        <taxon>Pichiaceae</taxon>
        <taxon>Kuraishia</taxon>
    </lineage>
</organism>
<protein>
    <submittedName>
        <fullName evidence="2">Uncharacterized protein</fullName>
    </submittedName>
</protein>
<dbReference type="GeneID" id="34518684"/>
<reference evidence="2" key="2">
    <citation type="submission" date="2014-02" db="EMBL/GenBank/DDBJ databases">
        <title>Complete DNA sequence of /Kuraishia capsulata/ illustrates novel genomic features among budding yeasts (/Saccharomycotina/).</title>
        <authorList>
            <person name="Morales L."/>
            <person name="Noel B."/>
            <person name="Porcel B."/>
            <person name="Marcet-Houben M."/>
            <person name="Hullo M-F."/>
            <person name="Sacerdot C."/>
            <person name="Tekaia F."/>
            <person name="Leh-Louis V."/>
            <person name="Despons L."/>
            <person name="Khanna V."/>
            <person name="Aury J-M."/>
            <person name="Barbe V."/>
            <person name="Couloux A."/>
            <person name="Labadie K."/>
            <person name="Pelletier E."/>
            <person name="Souciet J-L."/>
            <person name="Boekhout T."/>
            <person name="Gabaldon T."/>
            <person name="Wincker P."/>
            <person name="Dujon B."/>
        </authorList>
    </citation>
    <scope>NUCLEOTIDE SEQUENCE</scope>
    <source>
        <strain evidence="2">CBS 1993</strain>
    </source>
</reference>
<proteinExistence type="predicted"/>
<accession>W6MGL7</accession>
<feature type="region of interest" description="Disordered" evidence="1">
    <location>
        <begin position="95"/>
        <end position="135"/>
    </location>
</feature>
<dbReference type="HOGENOM" id="CLU_1156548_0_0_1"/>
<feature type="compositionally biased region" description="Polar residues" evidence="1">
    <location>
        <begin position="185"/>
        <end position="194"/>
    </location>
</feature>
<gene>
    <name evidence="2" type="ORF">KUCA_T00001251001</name>
</gene>
<feature type="compositionally biased region" description="Polar residues" evidence="1">
    <location>
        <begin position="203"/>
        <end position="215"/>
    </location>
</feature>
<name>W6MGL7_9ASCO</name>